<sequence>MHAVLRARPRSFAALEKLANVDLYHLRVTQPLLFCCIRSLSEWENFLYLKPQAPFRGALPENFLMGSGLLNNTQLPSLRPFVLQESKQERSTKCTIHKSTHEAGGALEKDSGEGNHRNKEKQRGVKNTCAALRGERKPVQCTGKSQYAMPDRTGFPRLAI</sequence>
<dbReference type="AlphaFoldDB" id="M7BG57"/>
<feature type="compositionally biased region" description="Basic and acidic residues" evidence="1">
    <location>
        <begin position="107"/>
        <end position="123"/>
    </location>
</feature>
<reference evidence="3" key="1">
    <citation type="journal article" date="2013" name="Nat. Genet.">
        <title>The draft genomes of soft-shell turtle and green sea turtle yield insights into the development and evolution of the turtle-specific body plan.</title>
        <authorList>
            <person name="Wang Z."/>
            <person name="Pascual-Anaya J."/>
            <person name="Zadissa A."/>
            <person name="Li W."/>
            <person name="Niimura Y."/>
            <person name="Huang Z."/>
            <person name="Li C."/>
            <person name="White S."/>
            <person name="Xiong Z."/>
            <person name="Fang D."/>
            <person name="Wang B."/>
            <person name="Ming Y."/>
            <person name="Chen Y."/>
            <person name="Zheng Y."/>
            <person name="Kuraku S."/>
            <person name="Pignatelli M."/>
            <person name="Herrero J."/>
            <person name="Beal K."/>
            <person name="Nozawa M."/>
            <person name="Li Q."/>
            <person name="Wang J."/>
            <person name="Zhang H."/>
            <person name="Yu L."/>
            <person name="Shigenobu S."/>
            <person name="Wang J."/>
            <person name="Liu J."/>
            <person name="Flicek P."/>
            <person name="Searle S."/>
            <person name="Wang J."/>
            <person name="Kuratani S."/>
            <person name="Yin Y."/>
            <person name="Aken B."/>
            <person name="Zhang G."/>
            <person name="Irie N."/>
        </authorList>
    </citation>
    <scope>NUCLEOTIDE SEQUENCE [LARGE SCALE GENOMIC DNA]</scope>
</reference>
<gene>
    <name evidence="2" type="ORF">UY3_05970</name>
</gene>
<organism evidence="2 3">
    <name type="scientific">Chelonia mydas</name>
    <name type="common">Green sea-turtle</name>
    <name type="synonym">Chelonia agassizi</name>
    <dbReference type="NCBI Taxonomy" id="8469"/>
    <lineage>
        <taxon>Eukaryota</taxon>
        <taxon>Metazoa</taxon>
        <taxon>Chordata</taxon>
        <taxon>Craniata</taxon>
        <taxon>Vertebrata</taxon>
        <taxon>Euteleostomi</taxon>
        <taxon>Archelosauria</taxon>
        <taxon>Testudinata</taxon>
        <taxon>Testudines</taxon>
        <taxon>Cryptodira</taxon>
        <taxon>Durocryptodira</taxon>
        <taxon>Americhelydia</taxon>
        <taxon>Chelonioidea</taxon>
        <taxon>Cheloniidae</taxon>
        <taxon>Chelonia</taxon>
    </lineage>
</organism>
<dbReference type="Proteomes" id="UP000031443">
    <property type="component" value="Unassembled WGS sequence"/>
</dbReference>
<accession>M7BG57</accession>
<keyword evidence="3" id="KW-1185">Reference proteome</keyword>
<evidence type="ECO:0000313" key="2">
    <source>
        <dbReference type="EMBL" id="EMP36886.1"/>
    </source>
</evidence>
<evidence type="ECO:0000256" key="1">
    <source>
        <dbReference type="SAM" id="MobiDB-lite"/>
    </source>
</evidence>
<proteinExistence type="predicted"/>
<name>M7BG57_CHEMY</name>
<protein>
    <submittedName>
        <fullName evidence="2">Uncharacterized protein</fullName>
    </submittedName>
</protein>
<feature type="region of interest" description="Disordered" evidence="1">
    <location>
        <begin position="95"/>
        <end position="127"/>
    </location>
</feature>
<evidence type="ECO:0000313" key="3">
    <source>
        <dbReference type="Proteomes" id="UP000031443"/>
    </source>
</evidence>
<dbReference type="EMBL" id="KB523583">
    <property type="protein sequence ID" value="EMP36886.1"/>
    <property type="molecule type" value="Genomic_DNA"/>
</dbReference>